<dbReference type="InterPro" id="IPR045865">
    <property type="entry name" value="ACT-like_dom_sf"/>
</dbReference>
<protein>
    <submittedName>
        <fullName evidence="3">Acetyltransferase</fullName>
    </submittedName>
</protein>
<gene>
    <name evidence="3" type="ORF">AWB83_06872</name>
</gene>
<dbReference type="InterPro" id="IPR018717">
    <property type="entry name" value="DUF2241"/>
</dbReference>
<dbReference type="Proteomes" id="UP000054978">
    <property type="component" value="Unassembled WGS sequence"/>
</dbReference>
<dbReference type="STRING" id="1777144.AWB83_06872"/>
<dbReference type="PANTHER" id="PTHR39199">
    <property type="entry name" value="BLR5128 PROTEIN"/>
    <property type="match status" value="1"/>
</dbReference>
<evidence type="ECO:0000313" key="3">
    <source>
        <dbReference type="EMBL" id="SAL03740.1"/>
    </source>
</evidence>
<proteinExistence type="predicted"/>
<dbReference type="Pfam" id="PF13840">
    <property type="entry name" value="ACT_7"/>
    <property type="match status" value="1"/>
</dbReference>
<dbReference type="Pfam" id="PF10000">
    <property type="entry name" value="ACT_3"/>
    <property type="match status" value="1"/>
</dbReference>
<dbReference type="OrthoDB" id="517867at2"/>
<comment type="caution">
    <text evidence="3">The sequence shown here is derived from an EMBL/GenBank/DDBJ whole genome shotgun (WGS) entry which is preliminary data.</text>
</comment>
<keyword evidence="4" id="KW-1185">Reference proteome</keyword>
<feature type="domain" description="CASTOR ACT" evidence="2">
    <location>
        <begin position="73"/>
        <end position="128"/>
    </location>
</feature>
<sequence>MTSTKAISDLDTLLVSMQPELQPGVYVFAALPHDAAASGAGIVATVREREGLTVVMEEGVARAAGIEPLFRAAWITLTVHSDLNAVGLTAAFARALGEANISCNVIAAAYHDHIFVPVDDAARAMGALFDLQRRAGMLATSSKP</sequence>
<reference evidence="3" key="1">
    <citation type="submission" date="2016-01" db="EMBL/GenBank/DDBJ databases">
        <authorList>
            <person name="Peeters C."/>
        </authorList>
    </citation>
    <scope>NUCLEOTIDE SEQUENCE [LARGE SCALE GENOMIC DNA]</scope>
    <source>
        <strain evidence="3">LMG 29326</strain>
    </source>
</reference>
<dbReference type="SUPFAM" id="SSF55021">
    <property type="entry name" value="ACT-like"/>
    <property type="match status" value="2"/>
</dbReference>
<evidence type="ECO:0000259" key="1">
    <source>
        <dbReference type="Pfam" id="PF10000"/>
    </source>
</evidence>
<dbReference type="RefSeq" id="WP_087050121.1">
    <property type="nucleotide sequence ID" value="NZ_FCOB02000062.1"/>
</dbReference>
<dbReference type="InterPro" id="IPR027795">
    <property type="entry name" value="CASTOR_ACT_dom"/>
</dbReference>
<organism evidence="3 4">
    <name type="scientific">Caballeronia ptereochthonis</name>
    <dbReference type="NCBI Taxonomy" id="1777144"/>
    <lineage>
        <taxon>Bacteria</taxon>
        <taxon>Pseudomonadati</taxon>
        <taxon>Pseudomonadota</taxon>
        <taxon>Betaproteobacteria</taxon>
        <taxon>Burkholderiales</taxon>
        <taxon>Burkholderiaceae</taxon>
        <taxon>Caballeronia</taxon>
    </lineage>
</organism>
<dbReference type="AlphaFoldDB" id="A0A158EAJ0"/>
<evidence type="ECO:0000259" key="2">
    <source>
        <dbReference type="Pfam" id="PF13840"/>
    </source>
</evidence>
<evidence type="ECO:0000313" key="4">
    <source>
        <dbReference type="Proteomes" id="UP000054978"/>
    </source>
</evidence>
<dbReference type="PANTHER" id="PTHR39199:SF1">
    <property type="entry name" value="BLR5128 PROTEIN"/>
    <property type="match status" value="1"/>
</dbReference>
<dbReference type="GO" id="GO:0016740">
    <property type="term" value="F:transferase activity"/>
    <property type="evidence" value="ECO:0007669"/>
    <property type="project" value="UniProtKB-KW"/>
</dbReference>
<dbReference type="Gene3D" id="3.30.2130.10">
    <property type="entry name" value="VC0802-like"/>
    <property type="match status" value="1"/>
</dbReference>
<name>A0A158EAJ0_9BURK</name>
<feature type="domain" description="DUF2241" evidence="1">
    <location>
        <begin position="6"/>
        <end position="71"/>
    </location>
</feature>
<accession>A0A158EAJ0</accession>
<dbReference type="EMBL" id="FCOB02000062">
    <property type="protein sequence ID" value="SAL03740.1"/>
    <property type="molecule type" value="Genomic_DNA"/>
</dbReference>